<dbReference type="Pfam" id="PF09560">
    <property type="entry name" value="Spore_YunB"/>
    <property type="match status" value="1"/>
</dbReference>
<accession>A0ABT5W6F1</accession>
<dbReference type="NCBIfam" id="TIGR02832">
    <property type="entry name" value="spo_yunB"/>
    <property type="match status" value="1"/>
</dbReference>
<comment type="caution">
    <text evidence="2">The sequence shown here is derived from an EMBL/GenBank/DDBJ whole genome shotgun (WGS) entry which is preliminary data.</text>
</comment>
<sequence>MTAFPGRLPKKGPLPFRYLFLLTFVFFILSTVVSLWIINKGIEPVLMNIAESETKRVANLVINSAIKQQIEEEEINMNDVIVIQHDTNGNIASINYNNAIVNRVVTKLVDRVEKNLKAASRGKFQELEISSVGVEDSESNEDGIIYYIPVGQATNNVLLGSLGPRVPVRFDIIGDVTPEVKKSIQPFGINNALVEISVRVEVNVQVIIPFSTKPIVVTRDFPVAMQVIEGEVPNFYNNGNNVNPSFEVPTH</sequence>
<feature type="transmembrane region" description="Helical" evidence="1">
    <location>
        <begin position="18"/>
        <end position="38"/>
    </location>
</feature>
<evidence type="ECO:0000313" key="3">
    <source>
        <dbReference type="Proteomes" id="UP001213979"/>
    </source>
</evidence>
<evidence type="ECO:0000313" key="2">
    <source>
        <dbReference type="EMBL" id="MDE8564915.1"/>
    </source>
</evidence>
<reference evidence="2 3" key="1">
    <citation type="submission" date="2023-01" db="EMBL/GenBank/DDBJ databases">
        <title>Genome-based reclassification of Anoxybacillus geothermalis as a later heterotypic synonym of Anoxybacillus rupiensis.</title>
        <authorList>
            <person name="Inan Bektas K."/>
            <person name="Canakci S."/>
            <person name="Belduz A.A."/>
            <person name="Guler H.H."/>
        </authorList>
    </citation>
    <scope>NUCLEOTIDE SEQUENCE [LARGE SCALE GENOMIC DNA]</scope>
    <source>
        <strain evidence="2 3">DSM 17127</strain>
    </source>
</reference>
<evidence type="ECO:0000256" key="1">
    <source>
        <dbReference type="SAM" id="Phobius"/>
    </source>
</evidence>
<dbReference type="PIRSF" id="PIRSF021383">
    <property type="entry name" value="YunB"/>
    <property type="match status" value="1"/>
</dbReference>
<dbReference type="RefSeq" id="WP_159720328.1">
    <property type="nucleotide sequence ID" value="NZ_JAGUQN010000017.1"/>
</dbReference>
<keyword evidence="1" id="KW-0472">Membrane</keyword>
<keyword evidence="1" id="KW-0812">Transmembrane</keyword>
<protein>
    <submittedName>
        <fullName evidence="2">Sporulation protein YunB</fullName>
    </submittedName>
</protein>
<keyword evidence="1" id="KW-1133">Transmembrane helix</keyword>
<dbReference type="Proteomes" id="UP001213979">
    <property type="component" value="Unassembled WGS sequence"/>
</dbReference>
<proteinExistence type="predicted"/>
<keyword evidence="3" id="KW-1185">Reference proteome</keyword>
<gene>
    <name evidence="2" type="primary">yunB</name>
    <name evidence="2" type="ORF">PNH38_13710</name>
</gene>
<name>A0ABT5W6F1_9BACL</name>
<dbReference type="InterPro" id="IPR014197">
    <property type="entry name" value="Sporulation_prot_YunB"/>
</dbReference>
<organism evidence="2 3">
    <name type="scientific">Anoxybacteroides rupiense</name>
    <dbReference type="NCBI Taxonomy" id="311460"/>
    <lineage>
        <taxon>Bacteria</taxon>
        <taxon>Bacillati</taxon>
        <taxon>Bacillota</taxon>
        <taxon>Bacilli</taxon>
        <taxon>Bacillales</taxon>
        <taxon>Anoxybacillaceae</taxon>
        <taxon>Anoxybacteroides</taxon>
    </lineage>
</organism>
<dbReference type="EMBL" id="JAQOTG010000015">
    <property type="protein sequence ID" value="MDE8564915.1"/>
    <property type="molecule type" value="Genomic_DNA"/>
</dbReference>